<evidence type="ECO:0000313" key="3">
    <source>
        <dbReference type="Proteomes" id="UP000324536"/>
    </source>
</evidence>
<dbReference type="OrthoDB" id="7283399at2"/>
<feature type="compositionally biased region" description="Basic and acidic residues" evidence="1">
    <location>
        <begin position="99"/>
        <end position="111"/>
    </location>
</feature>
<dbReference type="AlphaFoldDB" id="A0A5C1YTM5"/>
<protein>
    <recommendedName>
        <fullName evidence="4">DUF3035 domain-containing protein</fullName>
    </recommendedName>
</protein>
<organism evidence="2 3">
    <name type="scientific">Acetobacter vaccinii</name>
    <dbReference type="NCBI Taxonomy" id="2592655"/>
    <lineage>
        <taxon>Bacteria</taxon>
        <taxon>Pseudomonadati</taxon>
        <taxon>Pseudomonadota</taxon>
        <taxon>Alphaproteobacteria</taxon>
        <taxon>Acetobacterales</taxon>
        <taxon>Acetobacteraceae</taxon>
        <taxon>Acetobacter</taxon>
    </lineage>
</organism>
<dbReference type="KEGG" id="acek:FLP30_12390"/>
<reference evidence="2 3" key="1">
    <citation type="submission" date="2019-09" db="EMBL/GenBank/DDBJ databases">
        <title>Genome sequencing of strain KACC 21233.</title>
        <authorList>
            <person name="Heo J."/>
            <person name="Kim S.-J."/>
            <person name="Kim J.-S."/>
            <person name="Hong S.-B."/>
            <person name="Kwon S.-W."/>
        </authorList>
    </citation>
    <scope>NUCLEOTIDE SEQUENCE [LARGE SCALE GENOMIC DNA]</scope>
    <source>
        <strain evidence="2 3">KACC 21233</strain>
    </source>
</reference>
<dbReference type="Proteomes" id="UP000324536">
    <property type="component" value="Chromosome"/>
</dbReference>
<feature type="region of interest" description="Disordered" evidence="1">
    <location>
        <begin position="56"/>
        <end position="111"/>
    </location>
</feature>
<evidence type="ECO:0000313" key="2">
    <source>
        <dbReference type="EMBL" id="QEO18417.1"/>
    </source>
</evidence>
<evidence type="ECO:0000256" key="1">
    <source>
        <dbReference type="SAM" id="MobiDB-lite"/>
    </source>
</evidence>
<name>A0A5C1YTM5_9PROT</name>
<gene>
    <name evidence="2" type="ORF">FLP30_12390</name>
</gene>
<dbReference type="EMBL" id="CP043506">
    <property type="protein sequence ID" value="QEO18417.1"/>
    <property type="molecule type" value="Genomic_DNA"/>
</dbReference>
<dbReference type="RefSeq" id="WP_149280077.1">
    <property type="nucleotide sequence ID" value="NZ_CP043506.1"/>
</dbReference>
<evidence type="ECO:0008006" key="4">
    <source>
        <dbReference type="Google" id="ProtNLM"/>
    </source>
</evidence>
<accession>A0A5C1YTM5</accession>
<sequence>MRKAALMGMCVVLSGCTGFDKFISDTATLPGENPNAPAGQALNMRRVQGLSAAEQPILPENGNIWPGPPEPLPTLEDAERERDGLPISDTRPATGPLLHDGEEMSLGEKESIRKGAPLADAPVLQPLSAETTKGATTPRLRAAAPIVIPNGDGTMTVINPDGTASTVRDGHTITPSH</sequence>
<proteinExistence type="predicted"/>
<keyword evidence="3" id="KW-1185">Reference proteome</keyword>
<dbReference type="PROSITE" id="PS51257">
    <property type="entry name" value="PROKAR_LIPOPROTEIN"/>
    <property type="match status" value="1"/>
</dbReference>